<accession>A0AAD4R857</accession>
<sequence length="276" mass="31819">MNGIRPSKLPRKALIYDYTVQPIAETVIIRKFWSSHLVLSAPFLRPIVIDGVGLFKAYRSCCRPNLSECPFPMAQIVRCLFYWVCKGHSTILCFPSNCNPLLNEGFHATETDKTVIKELIKFKMAVFFKSDAEQNKEWYAKTVEKHQACLITTVSQWHMDMPNDLESFILSSENDYAGLDLRAYAKTERLLQPFFSDEHNLVFFSSFSASGECVSDLILKSTVSSQKDFNDMDDLQLNFVNQAKMLKALYTYLPRDSKLRETTVMLKVLKRLEDYL</sequence>
<comment type="caution">
    <text evidence="1">The sequence shown here is derived from an EMBL/GenBank/DDBJ whole genome shotgun (WGS) entry which is preliminary data.</text>
</comment>
<gene>
    <name evidence="1" type="ORF">DdX_01521</name>
</gene>
<protein>
    <submittedName>
        <fullName evidence="1">Uncharacterized protein</fullName>
    </submittedName>
</protein>
<dbReference type="EMBL" id="JAKKPZ010000001">
    <property type="protein sequence ID" value="KAI1729289.1"/>
    <property type="molecule type" value="Genomic_DNA"/>
</dbReference>
<dbReference type="AlphaFoldDB" id="A0AAD4R857"/>
<proteinExistence type="predicted"/>
<organism evidence="1 2">
    <name type="scientific">Ditylenchus destructor</name>
    <dbReference type="NCBI Taxonomy" id="166010"/>
    <lineage>
        <taxon>Eukaryota</taxon>
        <taxon>Metazoa</taxon>
        <taxon>Ecdysozoa</taxon>
        <taxon>Nematoda</taxon>
        <taxon>Chromadorea</taxon>
        <taxon>Rhabditida</taxon>
        <taxon>Tylenchina</taxon>
        <taxon>Tylenchomorpha</taxon>
        <taxon>Sphaerularioidea</taxon>
        <taxon>Anguinidae</taxon>
        <taxon>Anguininae</taxon>
        <taxon>Ditylenchus</taxon>
    </lineage>
</organism>
<evidence type="ECO:0000313" key="1">
    <source>
        <dbReference type="EMBL" id="KAI1729289.1"/>
    </source>
</evidence>
<name>A0AAD4R857_9BILA</name>
<reference evidence="1" key="1">
    <citation type="submission" date="2022-01" db="EMBL/GenBank/DDBJ databases">
        <title>Genome Sequence Resource for Two Populations of Ditylenchus destructor, the Migratory Endoparasitic Phytonematode.</title>
        <authorList>
            <person name="Zhang H."/>
            <person name="Lin R."/>
            <person name="Xie B."/>
        </authorList>
    </citation>
    <scope>NUCLEOTIDE SEQUENCE</scope>
    <source>
        <strain evidence="1">BazhouSP</strain>
    </source>
</reference>
<keyword evidence="2" id="KW-1185">Reference proteome</keyword>
<dbReference type="Proteomes" id="UP001201812">
    <property type="component" value="Unassembled WGS sequence"/>
</dbReference>
<evidence type="ECO:0000313" key="2">
    <source>
        <dbReference type="Proteomes" id="UP001201812"/>
    </source>
</evidence>